<dbReference type="SMART" id="SM00088">
    <property type="entry name" value="PINT"/>
    <property type="match status" value="1"/>
</dbReference>
<dbReference type="Pfam" id="PF01399">
    <property type="entry name" value="PCI"/>
    <property type="match status" value="1"/>
</dbReference>
<dbReference type="OrthoDB" id="1452at2759"/>
<dbReference type="Pfam" id="PF21154">
    <property type="entry name" value="RPN7_PSMD6_C"/>
    <property type="match status" value="1"/>
</dbReference>
<evidence type="ECO:0000256" key="2">
    <source>
        <dbReference type="SAM" id="MobiDB-lite"/>
    </source>
</evidence>
<feature type="compositionally biased region" description="Low complexity" evidence="2">
    <location>
        <begin position="19"/>
        <end position="33"/>
    </location>
</feature>
<evidence type="ECO:0000313" key="4">
    <source>
        <dbReference type="EMBL" id="EJK44657.1"/>
    </source>
</evidence>
<feature type="compositionally biased region" description="Basic and acidic residues" evidence="2">
    <location>
        <begin position="1"/>
        <end position="14"/>
    </location>
</feature>
<dbReference type="SUPFAM" id="SSF46785">
    <property type="entry name" value="Winged helix' DNA-binding domain"/>
    <property type="match status" value="1"/>
</dbReference>
<feature type="region of interest" description="Disordered" evidence="2">
    <location>
        <begin position="1"/>
        <end position="33"/>
    </location>
</feature>
<organism evidence="4 5">
    <name type="scientific">Thalassiosira oceanica</name>
    <name type="common">Marine diatom</name>
    <dbReference type="NCBI Taxonomy" id="159749"/>
    <lineage>
        <taxon>Eukaryota</taxon>
        <taxon>Sar</taxon>
        <taxon>Stramenopiles</taxon>
        <taxon>Ochrophyta</taxon>
        <taxon>Bacillariophyta</taxon>
        <taxon>Coscinodiscophyceae</taxon>
        <taxon>Thalassiosirophycidae</taxon>
        <taxon>Thalassiosirales</taxon>
        <taxon>Thalassiosiraceae</taxon>
        <taxon>Thalassiosira</taxon>
    </lineage>
</organism>
<feature type="domain" description="PCI" evidence="3">
    <location>
        <begin position="262"/>
        <end position="445"/>
    </location>
</feature>
<dbReference type="FunFam" id="1.25.40.570:FF:000005">
    <property type="entry name" value="26S proteasome regulatory subunit N7"/>
    <property type="match status" value="1"/>
</dbReference>
<comment type="caution">
    <text evidence="4">The sequence shown here is derived from an EMBL/GenBank/DDBJ whole genome shotgun (WGS) entry which is preliminary data.</text>
</comment>
<dbReference type="GO" id="GO:0043161">
    <property type="term" value="P:proteasome-mediated ubiquitin-dependent protein catabolic process"/>
    <property type="evidence" value="ECO:0007669"/>
    <property type="project" value="TreeGrafter"/>
</dbReference>
<dbReference type="OMA" id="CRYAIFF"/>
<keyword evidence="1" id="KW-0647">Proteasome</keyword>
<dbReference type="Pfam" id="PF10602">
    <property type="entry name" value="RPN7"/>
    <property type="match status" value="1"/>
</dbReference>
<dbReference type="PROSITE" id="PS50250">
    <property type="entry name" value="PCI"/>
    <property type="match status" value="1"/>
</dbReference>
<dbReference type="InterPro" id="IPR000717">
    <property type="entry name" value="PCI_dom"/>
</dbReference>
<dbReference type="PANTHER" id="PTHR14145:SF1">
    <property type="entry name" value="26S PROTEASOME NON-ATPASE REGULATORY SUBUNIT 6"/>
    <property type="match status" value="1"/>
</dbReference>
<name>K0RDS8_THAOC</name>
<dbReference type="EMBL" id="AGNL01049392">
    <property type="protein sequence ID" value="EJK44657.1"/>
    <property type="molecule type" value="Genomic_DNA"/>
</dbReference>
<dbReference type="PANTHER" id="PTHR14145">
    <property type="entry name" value="26S PROTESOME SUBUNIT 6"/>
    <property type="match status" value="1"/>
</dbReference>
<evidence type="ECO:0000259" key="3">
    <source>
        <dbReference type="PROSITE" id="PS50250"/>
    </source>
</evidence>
<dbReference type="InterPro" id="IPR019585">
    <property type="entry name" value="Rpn7/CSN1"/>
</dbReference>
<proteinExistence type="predicted"/>
<evidence type="ECO:0000313" key="5">
    <source>
        <dbReference type="Proteomes" id="UP000266841"/>
    </source>
</evidence>
<reference evidence="4 5" key="1">
    <citation type="journal article" date="2012" name="Genome Biol.">
        <title>Genome and low-iron response of an oceanic diatom adapted to chronic iron limitation.</title>
        <authorList>
            <person name="Lommer M."/>
            <person name="Specht M."/>
            <person name="Roy A.S."/>
            <person name="Kraemer L."/>
            <person name="Andreson R."/>
            <person name="Gutowska M.A."/>
            <person name="Wolf J."/>
            <person name="Bergner S.V."/>
            <person name="Schilhabel M.B."/>
            <person name="Klostermeier U.C."/>
            <person name="Beiko R.G."/>
            <person name="Rosenstiel P."/>
            <person name="Hippler M."/>
            <person name="Laroche J."/>
        </authorList>
    </citation>
    <scope>NUCLEOTIDE SEQUENCE [LARGE SCALE GENOMIC DNA]</scope>
    <source>
        <strain evidence="4 5">CCMP1005</strain>
    </source>
</reference>
<dbReference type="Proteomes" id="UP000266841">
    <property type="component" value="Unassembled WGS sequence"/>
</dbReference>
<accession>K0RDS8</accession>
<gene>
    <name evidence="4" type="ORF">THAOC_36788</name>
</gene>
<keyword evidence="5" id="KW-1185">Reference proteome</keyword>
<feature type="region of interest" description="Disordered" evidence="2">
    <location>
        <begin position="104"/>
        <end position="125"/>
    </location>
</feature>
<dbReference type="GO" id="GO:0000502">
    <property type="term" value="C:proteasome complex"/>
    <property type="evidence" value="ECO:0007669"/>
    <property type="project" value="UniProtKB-KW"/>
</dbReference>
<evidence type="ECO:0000256" key="1">
    <source>
        <dbReference type="ARBA" id="ARBA00022942"/>
    </source>
</evidence>
<dbReference type="InterPro" id="IPR049549">
    <property type="entry name" value="RPN7_PSMD6_C"/>
</dbReference>
<dbReference type="AlphaFoldDB" id="K0RDS8"/>
<dbReference type="Gene3D" id="1.25.40.570">
    <property type="match status" value="1"/>
</dbReference>
<dbReference type="InterPro" id="IPR036390">
    <property type="entry name" value="WH_DNA-bd_sf"/>
</dbReference>
<sequence>MDIDGADKQEEKPVKKAKVAAAQASASAESAAPYPDMALAQDIHRLTMIHAGKLSVDDATSITGTKPEDLLERVMLRVGAGSSKPFDDVIKENEEKYKAIEKEEGKDVSKVEAKEKEEQVDDSEEPLLNPELYRHLQSTLAYNSSSALSEDQLKTLAAHNESILAILAEGVTKAKEEAGDMEVLHATMEIARYQAKTGTKESALAAYENVLALPKLSVGKKLDGHLEMARVCSFWGDWRQMKDVLEKAQKIIASGGDWDRRNRLKAYQSLSNILVREFEPASKLLLGGIATFSCTELCEYPEYIMYAIITNLLFLKRTELKKNIIDGSEVLQVAKEIPVVLKLANTLYECDYKAYLHTIVDLQPHLVANRYLQPHSGYILRELHVLAFQQFLDSYQSVTLDSMAASFGVGTEFLDMQLSRFIAAGRLTAKIDKYGGVVETNRPDWKNARYQEMIQKGDLLLNRIQKLGRVVDL</sequence>
<feature type="compositionally biased region" description="Basic and acidic residues" evidence="2">
    <location>
        <begin position="104"/>
        <end position="117"/>
    </location>
</feature>
<protein>
    <recommendedName>
        <fullName evidence="3">PCI domain-containing protein</fullName>
    </recommendedName>
</protein>
<dbReference type="InterPro" id="IPR045135">
    <property type="entry name" value="Rpn7_N"/>
</dbReference>
<dbReference type="eggNOG" id="KOG0687">
    <property type="taxonomic scope" value="Eukaryota"/>
</dbReference>